<evidence type="ECO:0000256" key="11">
    <source>
        <dbReference type="ARBA" id="ARBA00031350"/>
    </source>
</evidence>
<dbReference type="InterPro" id="IPR000682">
    <property type="entry name" value="PCMT"/>
</dbReference>
<dbReference type="STRING" id="660470.Theba_1366"/>
<dbReference type="GeneID" id="87107169"/>
<name>I2F551_9BACT</name>
<comment type="subcellular location">
    <subcellularLocation>
        <location evidence="1">Cytoplasm</location>
    </subcellularLocation>
</comment>
<keyword evidence="8" id="KW-0949">S-adenosyl-L-methionine</keyword>
<evidence type="ECO:0000256" key="3">
    <source>
        <dbReference type="ARBA" id="ARBA00011890"/>
    </source>
</evidence>
<dbReference type="Proteomes" id="UP000002881">
    <property type="component" value="Chromosome"/>
</dbReference>
<accession>I2F551</accession>
<keyword evidence="13" id="KW-1185">Reference proteome</keyword>
<keyword evidence="6 12" id="KW-0489">Methyltransferase</keyword>
<dbReference type="GO" id="GO:0032259">
    <property type="term" value="P:methylation"/>
    <property type="evidence" value="ECO:0007669"/>
    <property type="project" value="UniProtKB-KW"/>
</dbReference>
<dbReference type="eggNOG" id="COG2518">
    <property type="taxonomic scope" value="Bacteria"/>
</dbReference>
<evidence type="ECO:0000256" key="2">
    <source>
        <dbReference type="ARBA" id="ARBA00005369"/>
    </source>
</evidence>
<dbReference type="RefSeq" id="WP_014731000.1">
    <property type="nucleotide sequence ID" value="NC_017934.1"/>
</dbReference>
<dbReference type="EC" id="2.1.1.77" evidence="3"/>
<evidence type="ECO:0000313" key="13">
    <source>
        <dbReference type="Proteomes" id="UP000002881"/>
    </source>
</evidence>
<evidence type="ECO:0000256" key="7">
    <source>
        <dbReference type="ARBA" id="ARBA00022679"/>
    </source>
</evidence>
<keyword evidence="5" id="KW-0963">Cytoplasm</keyword>
<organism evidence="12 13">
    <name type="scientific">Mesotoga prima MesG1.Ag.4.2</name>
    <dbReference type="NCBI Taxonomy" id="660470"/>
    <lineage>
        <taxon>Bacteria</taxon>
        <taxon>Thermotogati</taxon>
        <taxon>Thermotogota</taxon>
        <taxon>Thermotogae</taxon>
        <taxon>Kosmotogales</taxon>
        <taxon>Kosmotogaceae</taxon>
        <taxon>Mesotoga</taxon>
    </lineage>
</organism>
<evidence type="ECO:0000256" key="6">
    <source>
        <dbReference type="ARBA" id="ARBA00022603"/>
    </source>
</evidence>
<dbReference type="CDD" id="cd02440">
    <property type="entry name" value="AdoMet_MTases"/>
    <property type="match status" value="1"/>
</dbReference>
<sequence>MRNEMIDLIRYLKKLGYLKDPRIEAAMMELDRADFVSSEVRDRAYEDIALLSFGSSGKVCSTSTQPSLLVTMIEELGMRDEDRVLDLGTGTGFCACILGKMAKKGSVITVEKDREVASVASRNFERYRMKNVRLVIGDGRYGYESDAPYDKIISTVALSGMSEVLFSQMKIGGRCVSPIYRSYMDTPVFLFERTDDTTLKVSEITGAVFMVAEESEPDPIYHNREFSLRLTDGRFQII</sequence>
<evidence type="ECO:0000256" key="9">
    <source>
        <dbReference type="ARBA" id="ARBA00030757"/>
    </source>
</evidence>
<dbReference type="SUPFAM" id="SSF53335">
    <property type="entry name" value="S-adenosyl-L-methionine-dependent methyltransferases"/>
    <property type="match status" value="1"/>
</dbReference>
<reference evidence="12 13" key="1">
    <citation type="journal article" date="2012" name="Genome Biol. Evol.">
        <title>Genome Sequence of the Mesophilic Thermotogales Bacterium Mesotoga prima MesG1.Ag.4.2 Reveals the Largest Thermotogales Genome To Date.</title>
        <authorList>
            <person name="Zhaxybayeva O."/>
            <person name="Swithers K.S."/>
            <person name="Foght J."/>
            <person name="Green A.G."/>
            <person name="Bruce D."/>
            <person name="Detter C."/>
            <person name="Han S."/>
            <person name="Teshima H."/>
            <person name="Han J."/>
            <person name="Woyke T."/>
            <person name="Pitluck S."/>
            <person name="Nolan M."/>
            <person name="Ivanova N."/>
            <person name="Pati A."/>
            <person name="Land M.L."/>
            <person name="Dlutek M."/>
            <person name="Doolittle W.F."/>
            <person name="Noll K.M."/>
            <person name="Nesbo C.L."/>
        </authorList>
    </citation>
    <scope>NUCLEOTIDE SEQUENCE [LARGE SCALE GENOMIC DNA]</scope>
    <source>
        <strain evidence="13">mesG1.Ag.4.2</strain>
    </source>
</reference>
<dbReference type="PANTHER" id="PTHR11579">
    <property type="entry name" value="PROTEIN-L-ISOASPARTATE O-METHYLTRANSFERASE"/>
    <property type="match status" value="1"/>
</dbReference>
<dbReference type="PROSITE" id="PS01279">
    <property type="entry name" value="PCMT"/>
    <property type="match status" value="1"/>
</dbReference>
<proteinExistence type="inferred from homology"/>
<dbReference type="AlphaFoldDB" id="I2F551"/>
<dbReference type="HOGENOM" id="CLU_055432_2_0_0"/>
<evidence type="ECO:0000256" key="4">
    <source>
        <dbReference type="ARBA" id="ARBA00013346"/>
    </source>
</evidence>
<dbReference type="EMBL" id="CP003532">
    <property type="protein sequence ID" value="AFK07054.1"/>
    <property type="molecule type" value="Genomic_DNA"/>
</dbReference>
<gene>
    <name evidence="12" type="ORF">Theba_1366</name>
</gene>
<dbReference type="GO" id="GO:0005737">
    <property type="term" value="C:cytoplasm"/>
    <property type="evidence" value="ECO:0007669"/>
    <property type="project" value="UniProtKB-SubCell"/>
</dbReference>
<dbReference type="Pfam" id="PF01135">
    <property type="entry name" value="PCMT"/>
    <property type="match status" value="1"/>
</dbReference>
<evidence type="ECO:0000256" key="5">
    <source>
        <dbReference type="ARBA" id="ARBA00022490"/>
    </source>
</evidence>
<evidence type="ECO:0000256" key="10">
    <source>
        <dbReference type="ARBA" id="ARBA00031323"/>
    </source>
</evidence>
<dbReference type="PANTHER" id="PTHR11579:SF0">
    <property type="entry name" value="PROTEIN-L-ISOASPARTATE(D-ASPARTATE) O-METHYLTRANSFERASE"/>
    <property type="match status" value="1"/>
</dbReference>
<dbReference type="InterPro" id="IPR029063">
    <property type="entry name" value="SAM-dependent_MTases_sf"/>
</dbReference>
<dbReference type="Gene3D" id="3.40.50.150">
    <property type="entry name" value="Vaccinia Virus protein VP39"/>
    <property type="match status" value="1"/>
</dbReference>
<comment type="similarity">
    <text evidence="2">Belongs to the methyltransferase superfamily. L-isoaspartyl/D-aspartyl protein methyltransferase family.</text>
</comment>
<evidence type="ECO:0000256" key="8">
    <source>
        <dbReference type="ARBA" id="ARBA00022691"/>
    </source>
</evidence>
<evidence type="ECO:0000256" key="1">
    <source>
        <dbReference type="ARBA" id="ARBA00004496"/>
    </source>
</evidence>
<dbReference type="KEGG" id="mpg:Theba_1366"/>
<evidence type="ECO:0000313" key="12">
    <source>
        <dbReference type="EMBL" id="AFK07054.1"/>
    </source>
</evidence>
<keyword evidence="7 12" id="KW-0808">Transferase</keyword>
<protein>
    <recommendedName>
        <fullName evidence="4">Protein-L-isoaspartate O-methyltransferase</fullName>
        <ecNumber evidence="3">2.1.1.77</ecNumber>
    </recommendedName>
    <alternativeName>
        <fullName evidence="11">L-isoaspartyl protein carboxyl methyltransferase</fullName>
    </alternativeName>
    <alternativeName>
        <fullName evidence="9">Protein L-isoaspartyl methyltransferase</fullName>
    </alternativeName>
    <alternativeName>
        <fullName evidence="10">Protein-beta-aspartate methyltransferase</fullName>
    </alternativeName>
</protein>
<dbReference type="GO" id="GO:0004719">
    <property type="term" value="F:protein-L-isoaspartate (D-aspartate) O-methyltransferase activity"/>
    <property type="evidence" value="ECO:0007669"/>
    <property type="project" value="UniProtKB-EC"/>
</dbReference>